<dbReference type="InterPro" id="IPR029063">
    <property type="entry name" value="SAM-dependent_MTases_sf"/>
</dbReference>
<dbReference type="EMBL" id="JAGGMR010000001">
    <property type="protein sequence ID" value="MBP2188602.1"/>
    <property type="molecule type" value="Genomic_DNA"/>
</dbReference>
<evidence type="ECO:0000313" key="6">
    <source>
        <dbReference type="Proteomes" id="UP001519325"/>
    </source>
</evidence>
<keyword evidence="1 5" id="KW-0489">Methyltransferase</keyword>
<evidence type="ECO:0000313" key="5">
    <source>
        <dbReference type="EMBL" id="MBP2188602.1"/>
    </source>
</evidence>
<reference evidence="5 6" key="1">
    <citation type="submission" date="2021-03" db="EMBL/GenBank/DDBJ databases">
        <title>Sequencing the genomes of 1000 actinobacteria strains.</title>
        <authorList>
            <person name="Klenk H.-P."/>
        </authorList>
    </citation>
    <scope>NUCLEOTIDE SEQUENCE [LARGE SCALE GENOMIC DNA]</scope>
    <source>
        <strain evidence="5 6">DSM 45516</strain>
    </source>
</reference>
<dbReference type="Proteomes" id="UP001519325">
    <property type="component" value="Unassembled WGS sequence"/>
</dbReference>
<dbReference type="PANTHER" id="PTHR43464:SF19">
    <property type="entry name" value="UBIQUINONE BIOSYNTHESIS O-METHYLTRANSFERASE, MITOCHONDRIAL"/>
    <property type="match status" value="1"/>
</dbReference>
<gene>
    <name evidence="5" type="ORF">BJ987_001503</name>
</gene>
<keyword evidence="6" id="KW-1185">Reference proteome</keyword>
<dbReference type="GO" id="GO:0032259">
    <property type="term" value="P:methylation"/>
    <property type="evidence" value="ECO:0007669"/>
    <property type="project" value="UniProtKB-KW"/>
</dbReference>
<evidence type="ECO:0000259" key="4">
    <source>
        <dbReference type="Pfam" id="PF13649"/>
    </source>
</evidence>
<dbReference type="SUPFAM" id="SSF53335">
    <property type="entry name" value="S-adenosyl-L-methionine-dependent methyltransferases"/>
    <property type="match status" value="1"/>
</dbReference>
<keyword evidence="3" id="KW-0949">S-adenosyl-L-methionine</keyword>
<proteinExistence type="predicted"/>
<name>A0ABS4QA78_9NOCA</name>
<dbReference type="Pfam" id="PF13649">
    <property type="entry name" value="Methyltransf_25"/>
    <property type="match status" value="1"/>
</dbReference>
<protein>
    <submittedName>
        <fullName evidence="5">SAM-dependent methyltransferase</fullName>
    </submittedName>
</protein>
<comment type="caution">
    <text evidence="5">The sequence shown here is derived from an EMBL/GenBank/DDBJ whole genome shotgun (WGS) entry which is preliminary data.</text>
</comment>
<organism evidence="5 6">
    <name type="scientific">Nocardia goodfellowii</name>
    <dbReference type="NCBI Taxonomy" id="882446"/>
    <lineage>
        <taxon>Bacteria</taxon>
        <taxon>Bacillati</taxon>
        <taxon>Actinomycetota</taxon>
        <taxon>Actinomycetes</taxon>
        <taxon>Mycobacteriales</taxon>
        <taxon>Nocardiaceae</taxon>
        <taxon>Nocardia</taxon>
    </lineage>
</organism>
<evidence type="ECO:0000256" key="2">
    <source>
        <dbReference type="ARBA" id="ARBA00022679"/>
    </source>
</evidence>
<dbReference type="Gene3D" id="3.40.50.150">
    <property type="entry name" value="Vaccinia Virus protein VP39"/>
    <property type="match status" value="1"/>
</dbReference>
<dbReference type="RefSeq" id="WP_209886074.1">
    <property type="nucleotide sequence ID" value="NZ_JAGGMR010000001.1"/>
</dbReference>
<dbReference type="GO" id="GO:0008168">
    <property type="term" value="F:methyltransferase activity"/>
    <property type="evidence" value="ECO:0007669"/>
    <property type="project" value="UniProtKB-KW"/>
</dbReference>
<dbReference type="PANTHER" id="PTHR43464">
    <property type="entry name" value="METHYLTRANSFERASE"/>
    <property type="match status" value="1"/>
</dbReference>
<keyword evidence="2" id="KW-0808">Transferase</keyword>
<accession>A0ABS4QA78</accession>
<evidence type="ECO:0000256" key="1">
    <source>
        <dbReference type="ARBA" id="ARBA00022603"/>
    </source>
</evidence>
<feature type="domain" description="Methyltransferase" evidence="4">
    <location>
        <begin position="46"/>
        <end position="141"/>
    </location>
</feature>
<sequence>MADTSASQSAQDFWEAFYQERDQIWTGNPNPLLVREAIDLTPGTALDLGSGEGGDAIWLAQRGWTVTAADISATALGRAAGHAEAAGVGDRITWVKHDLAQSFPEGTFDLVSAQFLHSPVEVEGERNQILRRAAAAVAPGGALLIGSHAGWASNQHEHHHDVHFPTLEEMLDAIAGVPGEWQVQTKDEVEREWTAPDGTTGVRTDSVLRVHRSK</sequence>
<dbReference type="CDD" id="cd02440">
    <property type="entry name" value="AdoMet_MTases"/>
    <property type="match status" value="1"/>
</dbReference>
<dbReference type="InterPro" id="IPR041698">
    <property type="entry name" value="Methyltransf_25"/>
</dbReference>
<evidence type="ECO:0000256" key="3">
    <source>
        <dbReference type="ARBA" id="ARBA00022691"/>
    </source>
</evidence>